<name>A0A7Y9DMU5_9ACTN</name>
<evidence type="ECO:0000313" key="3">
    <source>
        <dbReference type="Proteomes" id="UP000521922"/>
    </source>
</evidence>
<dbReference type="InterPro" id="IPR002881">
    <property type="entry name" value="DUF58"/>
</dbReference>
<dbReference type="AlphaFoldDB" id="A0A7Y9DMU5"/>
<dbReference type="PANTHER" id="PTHR33608">
    <property type="entry name" value="BLL2464 PROTEIN"/>
    <property type="match status" value="1"/>
</dbReference>
<evidence type="ECO:0000259" key="1">
    <source>
        <dbReference type="Pfam" id="PF01882"/>
    </source>
</evidence>
<accession>A0A7Y9DMU5</accession>
<dbReference type="EMBL" id="JACCBB010000001">
    <property type="protein sequence ID" value="NYD23516.1"/>
    <property type="molecule type" value="Genomic_DNA"/>
</dbReference>
<gene>
    <name evidence="2" type="ORF">BJ968_003056</name>
</gene>
<comment type="caution">
    <text evidence="2">The sequence shown here is derived from an EMBL/GenBank/DDBJ whole genome shotgun (WGS) entry which is preliminary data.</text>
</comment>
<protein>
    <submittedName>
        <fullName evidence="2">Uncharacterized protein (DUF58 family)</fullName>
    </submittedName>
</protein>
<dbReference type="Pfam" id="PF01882">
    <property type="entry name" value="DUF58"/>
    <property type="match status" value="1"/>
</dbReference>
<dbReference type="PANTHER" id="PTHR33608:SF3">
    <property type="entry name" value="SLR2013 PROTEIN"/>
    <property type="match status" value="1"/>
</dbReference>
<organism evidence="2 3">
    <name type="scientific">Kineococcus aurantiacus</name>
    <dbReference type="NCBI Taxonomy" id="37633"/>
    <lineage>
        <taxon>Bacteria</taxon>
        <taxon>Bacillati</taxon>
        <taxon>Actinomycetota</taxon>
        <taxon>Actinomycetes</taxon>
        <taxon>Kineosporiales</taxon>
        <taxon>Kineosporiaceae</taxon>
        <taxon>Kineococcus</taxon>
    </lineage>
</organism>
<sequence length="433" mass="46808">MHVTGRSAGLALLGLVLVVAWPGWAAFWVWLLVCAVLVGLDAALAPSPRRLAISRPPLPAVRLGERRSTGLLVQNTGGRRVRGVLRDAWVPSAGATGTRHRLDLPPGERRRLEVVLVPTRRGDRLADRVTVRTAGPLGLAGRQRSAPVPGRLRVLPPFTSRKHLPSRLARLRELDGRSAVQHRGQGTEFDSLRDYVDGDDVRSIDWRASARRQAVVVRTWRPERDRRVLLVVDTSRTSAARLEGEHPTVRLDAQIEAALLTAALASRAGDRVDLVAHDRRVRARVRGGARGDLLPSLVEALAPLEPSLVEADWDAVATEVRTTARQRSLVVLLTALDPSVLDSGLLGVLEQLATRHTVVLAAVDDPALAALARDRSDAEAVYTAAAAETATAVRDRTARLLTRLGVEVVHADPEGLAPALADRYLALKAAGRL</sequence>
<evidence type="ECO:0000313" key="2">
    <source>
        <dbReference type="EMBL" id="NYD23516.1"/>
    </source>
</evidence>
<keyword evidence="3" id="KW-1185">Reference proteome</keyword>
<proteinExistence type="predicted"/>
<reference evidence="2 3" key="1">
    <citation type="submission" date="2020-07" db="EMBL/GenBank/DDBJ databases">
        <title>Sequencing the genomes of 1000 actinobacteria strains.</title>
        <authorList>
            <person name="Klenk H.-P."/>
        </authorList>
    </citation>
    <scope>NUCLEOTIDE SEQUENCE [LARGE SCALE GENOMIC DNA]</scope>
    <source>
        <strain evidence="2 3">DSM 7487</strain>
    </source>
</reference>
<dbReference type="Proteomes" id="UP000521922">
    <property type="component" value="Unassembled WGS sequence"/>
</dbReference>
<feature type="domain" description="DUF58" evidence="1">
    <location>
        <begin position="192"/>
        <end position="395"/>
    </location>
</feature>
<dbReference type="RefSeq" id="WP_179753296.1">
    <property type="nucleotide sequence ID" value="NZ_BAAAGN010000029.1"/>
</dbReference>